<reference evidence="3 4" key="1">
    <citation type="submission" date="2016-10" db="EMBL/GenBank/DDBJ databases">
        <authorList>
            <person name="de Groot N.N."/>
        </authorList>
    </citation>
    <scope>NUCLEOTIDE SEQUENCE [LARGE SCALE GENOMIC DNA]</scope>
    <source>
        <strain evidence="3 4">DSM 23042</strain>
    </source>
</reference>
<organism evidence="3 4">
    <name type="scientific">Tranquillimonas rosea</name>
    <dbReference type="NCBI Taxonomy" id="641238"/>
    <lineage>
        <taxon>Bacteria</taxon>
        <taxon>Pseudomonadati</taxon>
        <taxon>Pseudomonadota</taxon>
        <taxon>Alphaproteobacteria</taxon>
        <taxon>Rhodobacterales</taxon>
        <taxon>Roseobacteraceae</taxon>
        <taxon>Tranquillimonas</taxon>
    </lineage>
</organism>
<name>A0A1H9WJH2_9RHOB</name>
<dbReference type="InterPro" id="IPR000192">
    <property type="entry name" value="Aminotrans_V_dom"/>
</dbReference>
<protein>
    <submittedName>
        <fullName evidence="3">Cysteine desulfurase family protein, VC1184 subfamily</fullName>
    </submittedName>
</protein>
<dbReference type="EMBL" id="FOGU01000011">
    <property type="protein sequence ID" value="SES33817.1"/>
    <property type="molecule type" value="Genomic_DNA"/>
</dbReference>
<evidence type="ECO:0000313" key="3">
    <source>
        <dbReference type="EMBL" id="SES33817.1"/>
    </source>
</evidence>
<dbReference type="InterPro" id="IPR015424">
    <property type="entry name" value="PyrdxlP-dep_Trfase"/>
</dbReference>
<accession>A0A1H9WJH2</accession>
<dbReference type="PANTHER" id="PTHR43586:SF21">
    <property type="entry name" value="PYRIDOXAL PHOSPHATE (PLP)-DEPENDENT ASPARTATE AMINOTRANSFERASE SUPERFAMILY"/>
    <property type="match status" value="1"/>
</dbReference>
<dbReference type="STRING" id="641238.SAMN04490244_11123"/>
<dbReference type="Pfam" id="PF00266">
    <property type="entry name" value="Aminotran_5"/>
    <property type="match status" value="1"/>
</dbReference>
<proteinExistence type="predicted"/>
<dbReference type="Gene3D" id="3.40.640.10">
    <property type="entry name" value="Type I PLP-dependent aspartate aminotransferase-like (Major domain)"/>
    <property type="match status" value="1"/>
</dbReference>
<dbReference type="AlphaFoldDB" id="A0A1H9WJH2"/>
<dbReference type="InterPro" id="IPR015421">
    <property type="entry name" value="PyrdxlP-dep_Trfase_major"/>
</dbReference>
<dbReference type="Gene3D" id="3.90.1150.10">
    <property type="entry name" value="Aspartate Aminotransferase, domain 1"/>
    <property type="match status" value="1"/>
</dbReference>
<evidence type="ECO:0000259" key="2">
    <source>
        <dbReference type="Pfam" id="PF00266"/>
    </source>
</evidence>
<keyword evidence="4" id="KW-1185">Reference proteome</keyword>
<dbReference type="PANTHER" id="PTHR43586">
    <property type="entry name" value="CYSTEINE DESULFURASE"/>
    <property type="match status" value="1"/>
</dbReference>
<dbReference type="InterPro" id="IPR011340">
    <property type="entry name" value="Cys_dSase-rel"/>
</dbReference>
<keyword evidence="1" id="KW-0663">Pyridoxal phosphate</keyword>
<dbReference type="RefSeq" id="WP_218142555.1">
    <property type="nucleotide sequence ID" value="NZ_CBDDGO010000004.1"/>
</dbReference>
<dbReference type="NCBIfam" id="TIGR01976">
    <property type="entry name" value="am_tr_V_VC1184"/>
    <property type="match status" value="1"/>
</dbReference>
<feature type="domain" description="Aminotransferase class V" evidence="2">
    <location>
        <begin position="25"/>
        <end position="404"/>
    </location>
</feature>
<dbReference type="SUPFAM" id="SSF53383">
    <property type="entry name" value="PLP-dependent transferases"/>
    <property type="match status" value="1"/>
</dbReference>
<evidence type="ECO:0000256" key="1">
    <source>
        <dbReference type="ARBA" id="ARBA00022898"/>
    </source>
</evidence>
<sequence length="417" mass="46330">MTDTPQPLDLDFVRSRFPGLRDDWVFFDNAGGSQTVRDAVDRITEFLFERNVQIGGSYAVSQSAAEALTKGREAAQCLVNAARPEEMVFGPSTTILLQHLAAAMRGQLQPGDEIIVSRADHESNIGPWERLREFGVEIKFWPLNADTARLSLDDLAPLMTDRTKLVCVTHVSNILGRVNPVGEIAEFVHRHGARICIDAVAYAPHRLIDVRAWDVDYYVFSLYKCYGPHTAIMYGKYDLLRELDGLYHYFYGKEKVPGKLEPGNPNYELAYSTDGVVDYLAELGARQGASGSRRERVAVAFGAIEAHENRLTERLLAWLRARNDCRVIGEATNDDGGRVPTISFKFDGVDSGAVARAMDAYGIAIRFGDFHSRRLVEDLGETGGNGVLRVSMVHYNTVEQVDRLTEALSEIVSRVAA</sequence>
<gene>
    <name evidence="3" type="ORF">SAMN04490244_11123</name>
</gene>
<dbReference type="Proteomes" id="UP000198885">
    <property type="component" value="Unassembled WGS sequence"/>
</dbReference>
<dbReference type="InterPro" id="IPR015422">
    <property type="entry name" value="PyrdxlP-dep_Trfase_small"/>
</dbReference>
<evidence type="ECO:0000313" key="4">
    <source>
        <dbReference type="Proteomes" id="UP000198885"/>
    </source>
</evidence>